<evidence type="ECO:0000313" key="2">
    <source>
        <dbReference type="Proteomes" id="UP001165296"/>
    </source>
</evidence>
<gene>
    <name evidence="1" type="ORF">LGH74_06240</name>
</gene>
<dbReference type="EMBL" id="JAJADR010000001">
    <property type="protein sequence ID" value="MCB2407570.1"/>
    <property type="molecule type" value="Genomic_DNA"/>
</dbReference>
<keyword evidence="2" id="KW-1185">Reference proteome</keyword>
<comment type="caution">
    <text evidence="1">The sequence shown here is derived from an EMBL/GenBank/DDBJ whole genome shotgun (WGS) entry which is preliminary data.</text>
</comment>
<organism evidence="1 2">
    <name type="scientific">Hymenobacter lucidus</name>
    <dbReference type="NCBI Taxonomy" id="2880930"/>
    <lineage>
        <taxon>Bacteria</taxon>
        <taxon>Pseudomonadati</taxon>
        <taxon>Bacteroidota</taxon>
        <taxon>Cytophagia</taxon>
        <taxon>Cytophagales</taxon>
        <taxon>Hymenobacteraceae</taxon>
        <taxon>Hymenobacter</taxon>
    </lineage>
</organism>
<accession>A0ABS8AN06</accession>
<protein>
    <submittedName>
        <fullName evidence="1">Uncharacterized protein</fullName>
    </submittedName>
</protein>
<reference evidence="1" key="1">
    <citation type="submission" date="2021-10" db="EMBL/GenBank/DDBJ databases">
        <authorList>
            <person name="Dean J.D."/>
            <person name="Kim M.K."/>
            <person name="Newey C.N."/>
            <person name="Stoker T.S."/>
            <person name="Thompson D.W."/>
            <person name="Grose J.H."/>
        </authorList>
    </citation>
    <scope>NUCLEOTIDE SEQUENCE</scope>
    <source>
        <strain evidence="1">BT178</strain>
    </source>
</reference>
<dbReference type="RefSeq" id="WP_226173423.1">
    <property type="nucleotide sequence ID" value="NZ_JAJADR010000001.1"/>
</dbReference>
<name>A0ABS8AN06_9BACT</name>
<evidence type="ECO:0000313" key="1">
    <source>
        <dbReference type="EMBL" id="MCB2407570.1"/>
    </source>
</evidence>
<sequence>MCGSTGSGRQRIVAVLHVVDDLAEQRYLSCHLAGANLTRKLGWAPGVDRVVLQPGLLVVGRQQLVLVADAVLVREVGAIQPGFGAGFGRQALDPGFE</sequence>
<proteinExistence type="predicted"/>
<dbReference type="Proteomes" id="UP001165296">
    <property type="component" value="Unassembled WGS sequence"/>
</dbReference>